<evidence type="ECO:0000313" key="1">
    <source>
        <dbReference type="EMBL" id="MBS2547472.1"/>
    </source>
</evidence>
<accession>A0ABS5KN75</accession>
<protein>
    <submittedName>
        <fullName evidence="1">Helix-turn-helix transcriptional regulator</fullName>
    </submittedName>
</protein>
<evidence type="ECO:0000313" key="2">
    <source>
        <dbReference type="Proteomes" id="UP000730482"/>
    </source>
</evidence>
<dbReference type="InterPro" id="IPR001387">
    <property type="entry name" value="Cro/C1-type_HTH"/>
</dbReference>
<reference evidence="1 2" key="1">
    <citation type="submission" date="2020-02" db="EMBL/GenBank/DDBJ databases">
        <title>Acidophilic actinobacteria isolated from forest soil.</title>
        <authorList>
            <person name="Golinska P."/>
        </authorList>
    </citation>
    <scope>NUCLEOTIDE SEQUENCE [LARGE SCALE GENOMIC DNA]</scope>
    <source>
        <strain evidence="1 2">NL8</strain>
    </source>
</reference>
<comment type="caution">
    <text evidence="1">The sequence shown here is derived from an EMBL/GenBank/DDBJ whole genome shotgun (WGS) entry which is preliminary data.</text>
</comment>
<dbReference type="Proteomes" id="UP000730482">
    <property type="component" value="Unassembled WGS sequence"/>
</dbReference>
<sequence>MAHPDKIGAADTAVAAAIHTGPFDVALRTAIAARGLSLERLRNRLADHGLNVGVTTLSYWQRGVRRPERPESLRVVAALEGILGLPPHSLTVLLGPPKPRGFALRTGQWPNPFADIVRVPGDLGRQLADLDSPAAGKLDIVAEYNTVTVGARRELAEVDVIWVLRAHYDGVDRALMIYNGDPGTDADAIEIVVGDGCRIGRVRRHTQTRSVVAELLFDRSLRAGETQVLTYAIRPHSDIECCQHFNGYRFPGGMFVLYIRFHPDALPVRCQRFTARHTQGPTDESAELTVDSHRAIHMVVPDIRPGIIGARWEWD</sequence>
<dbReference type="RefSeq" id="WP_212009059.1">
    <property type="nucleotide sequence ID" value="NZ_JAAFYZ010000029.1"/>
</dbReference>
<keyword evidence="2" id="KW-1185">Reference proteome</keyword>
<organism evidence="1 2">
    <name type="scientific">Catenulispora pinistramenti</name>
    <dbReference type="NCBI Taxonomy" id="2705254"/>
    <lineage>
        <taxon>Bacteria</taxon>
        <taxon>Bacillati</taxon>
        <taxon>Actinomycetota</taxon>
        <taxon>Actinomycetes</taxon>
        <taxon>Catenulisporales</taxon>
        <taxon>Catenulisporaceae</taxon>
        <taxon>Catenulispora</taxon>
    </lineage>
</organism>
<proteinExistence type="predicted"/>
<name>A0ABS5KN75_9ACTN</name>
<gene>
    <name evidence="1" type="ORF">KGQ19_11370</name>
</gene>
<dbReference type="CDD" id="cd00093">
    <property type="entry name" value="HTH_XRE"/>
    <property type="match status" value="1"/>
</dbReference>
<dbReference type="EMBL" id="JAAFYZ010000029">
    <property type="protein sequence ID" value="MBS2547472.1"/>
    <property type="molecule type" value="Genomic_DNA"/>
</dbReference>